<dbReference type="AlphaFoldDB" id="A0A5C1ABH9"/>
<keyword evidence="1" id="KW-1133">Transmembrane helix</keyword>
<evidence type="ECO:0000256" key="1">
    <source>
        <dbReference type="SAM" id="Phobius"/>
    </source>
</evidence>
<keyword evidence="1" id="KW-0812">Transmembrane</keyword>
<name>A0A5C1ABH9_9BACT</name>
<reference evidence="3" key="1">
    <citation type="submission" date="2019-08" db="EMBL/GenBank/DDBJ databases">
        <title>Limnoglobus roseus gen. nov., sp. nov., a novel freshwater planctomycete with a giant genome from the family Gemmataceae.</title>
        <authorList>
            <person name="Kulichevskaya I.S."/>
            <person name="Naumoff D.G."/>
            <person name="Miroshnikov K."/>
            <person name="Ivanova A."/>
            <person name="Philippov D.A."/>
            <person name="Hakobyan A."/>
            <person name="Rijpstra I.C."/>
            <person name="Sinninghe Damste J.S."/>
            <person name="Liesack W."/>
            <person name="Dedysh S.N."/>
        </authorList>
    </citation>
    <scope>NUCLEOTIDE SEQUENCE [LARGE SCALE GENOMIC DNA]</scope>
    <source>
        <strain evidence="3">PX52</strain>
    </source>
</reference>
<evidence type="ECO:0000313" key="2">
    <source>
        <dbReference type="EMBL" id="QEL15577.1"/>
    </source>
</evidence>
<protein>
    <submittedName>
        <fullName evidence="2">Uncharacterized protein</fullName>
    </submittedName>
</protein>
<organism evidence="2 3">
    <name type="scientific">Limnoglobus roseus</name>
    <dbReference type="NCBI Taxonomy" id="2598579"/>
    <lineage>
        <taxon>Bacteria</taxon>
        <taxon>Pseudomonadati</taxon>
        <taxon>Planctomycetota</taxon>
        <taxon>Planctomycetia</taxon>
        <taxon>Gemmatales</taxon>
        <taxon>Gemmataceae</taxon>
        <taxon>Limnoglobus</taxon>
    </lineage>
</organism>
<proteinExistence type="predicted"/>
<dbReference type="EMBL" id="CP042425">
    <property type="protein sequence ID" value="QEL15577.1"/>
    <property type="molecule type" value="Genomic_DNA"/>
</dbReference>
<evidence type="ECO:0000313" key="3">
    <source>
        <dbReference type="Proteomes" id="UP000324974"/>
    </source>
</evidence>
<sequence length="165" mass="18249">MCKIVDTIRDRPLLRVSLSLLVVTAVTVGVVLWPSKLPGPEPAADAPDFNSDDYGTSPDARSDDLAADLKLMWQTARGASTPQAIHAAERVFATVKLVGLTRQEVKDRIGDAKAFTDSQYNFPFYPTTGPVLVYRFDNGAWGGGQYNVRFDPDDRVIRVQYLMIE</sequence>
<dbReference type="RefSeq" id="WP_149110380.1">
    <property type="nucleotide sequence ID" value="NZ_CP042425.1"/>
</dbReference>
<gene>
    <name evidence="2" type="ORF">PX52LOC_02504</name>
</gene>
<accession>A0A5C1ABH9</accession>
<keyword evidence="1" id="KW-0472">Membrane</keyword>
<dbReference type="KEGG" id="lrs:PX52LOC_02504"/>
<keyword evidence="3" id="KW-1185">Reference proteome</keyword>
<dbReference type="Proteomes" id="UP000324974">
    <property type="component" value="Chromosome"/>
</dbReference>
<feature type="transmembrane region" description="Helical" evidence="1">
    <location>
        <begin position="12"/>
        <end position="33"/>
    </location>
</feature>